<dbReference type="GO" id="GO:0016887">
    <property type="term" value="F:ATP hydrolysis activity"/>
    <property type="evidence" value="ECO:0007669"/>
    <property type="project" value="InterPro"/>
</dbReference>
<dbReference type="Pfam" id="PF00005">
    <property type="entry name" value="ABC_tran"/>
    <property type="match status" value="1"/>
</dbReference>
<keyword evidence="3" id="KW-0547">Nucleotide-binding</keyword>
<comment type="caution">
    <text evidence="6">The sequence shown here is derived from an EMBL/GenBank/DDBJ whole genome shotgun (WGS) entry which is preliminary data.</text>
</comment>
<dbReference type="InterPro" id="IPR003593">
    <property type="entry name" value="AAA+_ATPase"/>
</dbReference>
<evidence type="ECO:0000256" key="3">
    <source>
        <dbReference type="ARBA" id="ARBA00022741"/>
    </source>
</evidence>
<comment type="similarity">
    <text evidence="1">Belongs to the ABC transporter superfamily.</text>
</comment>
<protein>
    <submittedName>
        <fullName evidence="6">Multidrug ABC transporter ATP-binding protein</fullName>
    </submittedName>
</protein>
<evidence type="ECO:0000256" key="2">
    <source>
        <dbReference type="ARBA" id="ARBA00022448"/>
    </source>
</evidence>
<name>A0A2N1PNW5_9BACT</name>
<keyword evidence="2" id="KW-0813">Transport</keyword>
<accession>A0A2N1PNW5</accession>
<dbReference type="SUPFAM" id="SSF52540">
    <property type="entry name" value="P-loop containing nucleoside triphosphate hydrolases"/>
    <property type="match status" value="1"/>
</dbReference>
<dbReference type="Proteomes" id="UP000233256">
    <property type="component" value="Unassembled WGS sequence"/>
</dbReference>
<evidence type="ECO:0000313" key="6">
    <source>
        <dbReference type="EMBL" id="PKK90031.1"/>
    </source>
</evidence>
<dbReference type="PANTHER" id="PTHR43335:SF3">
    <property type="entry name" value="ABC TRANSPORTER"/>
    <property type="match status" value="1"/>
</dbReference>
<proteinExistence type="inferred from homology"/>
<dbReference type="GO" id="GO:0005524">
    <property type="term" value="F:ATP binding"/>
    <property type="evidence" value="ECO:0007669"/>
    <property type="project" value="UniProtKB-KW"/>
</dbReference>
<feature type="domain" description="ABC transporter" evidence="5">
    <location>
        <begin position="2"/>
        <end position="233"/>
    </location>
</feature>
<keyword evidence="4 6" id="KW-0067">ATP-binding</keyword>
<dbReference type="PROSITE" id="PS50893">
    <property type="entry name" value="ABC_TRANSPORTER_2"/>
    <property type="match status" value="1"/>
</dbReference>
<evidence type="ECO:0000256" key="4">
    <source>
        <dbReference type="ARBA" id="ARBA00022840"/>
    </source>
</evidence>
<sequence>MVRIDNFRKVYDDRTVAVRDLSLTIDRGDIFGFIGPNGAGKTTTIKFLSTLLKPTSGSGWINGFSITRDPMGVRRSMGYMPDFYGVYNGMNVTEFLDFFASAYGIGVRQRRDTIDDLLSMLNLESKRFARVEDLSRGMKQRLCLARTLVHDPALLILDEPASGLDPRARVEMKKILKELQNLGKTIIISSHILSELADLCNKVMIIEKGNLIVSGPIDEITSRLRKHMIIRITVDDGPEKALEVLNGCEYVRKAEAYGSHIRVEFAGTEKEVAVLHADLSRSEVGLIWFYEEEIDLEQVFLSYTSGEVA</sequence>
<dbReference type="Gene3D" id="3.40.50.300">
    <property type="entry name" value="P-loop containing nucleotide triphosphate hydrolases"/>
    <property type="match status" value="1"/>
</dbReference>
<dbReference type="CDD" id="cd03230">
    <property type="entry name" value="ABC_DR_subfamily_A"/>
    <property type="match status" value="1"/>
</dbReference>
<dbReference type="AlphaFoldDB" id="A0A2N1PNW5"/>
<dbReference type="EMBL" id="PGXC01000009">
    <property type="protein sequence ID" value="PKK90031.1"/>
    <property type="molecule type" value="Genomic_DNA"/>
</dbReference>
<dbReference type="InterPro" id="IPR003439">
    <property type="entry name" value="ABC_transporter-like_ATP-bd"/>
</dbReference>
<evidence type="ECO:0000259" key="5">
    <source>
        <dbReference type="PROSITE" id="PS50893"/>
    </source>
</evidence>
<dbReference type="SMART" id="SM00382">
    <property type="entry name" value="AAA"/>
    <property type="match status" value="1"/>
</dbReference>
<dbReference type="PANTHER" id="PTHR43335">
    <property type="entry name" value="ABC TRANSPORTER, ATP-BINDING PROTEIN"/>
    <property type="match status" value="1"/>
</dbReference>
<reference evidence="6 7" key="1">
    <citation type="journal article" date="2017" name="ISME J.">
        <title>Potential for microbial H2 and metal transformations associated with novel bacteria and archaea in deep terrestrial subsurface sediments.</title>
        <authorList>
            <person name="Hernsdorf A.W."/>
            <person name="Amano Y."/>
            <person name="Miyakawa K."/>
            <person name="Ise K."/>
            <person name="Suzuki Y."/>
            <person name="Anantharaman K."/>
            <person name="Probst A."/>
            <person name="Burstein D."/>
            <person name="Thomas B.C."/>
            <person name="Banfield J.F."/>
        </authorList>
    </citation>
    <scope>NUCLEOTIDE SEQUENCE [LARGE SCALE GENOMIC DNA]</scope>
    <source>
        <strain evidence="6">HGW-Wallbacteria-1</strain>
    </source>
</reference>
<gene>
    <name evidence="6" type="ORF">CVV64_11620</name>
</gene>
<organism evidence="6 7">
    <name type="scientific">Candidatus Wallbacteria bacterium HGW-Wallbacteria-1</name>
    <dbReference type="NCBI Taxonomy" id="2013854"/>
    <lineage>
        <taxon>Bacteria</taxon>
        <taxon>Candidatus Walliibacteriota</taxon>
    </lineage>
</organism>
<dbReference type="InterPro" id="IPR027417">
    <property type="entry name" value="P-loop_NTPase"/>
</dbReference>
<evidence type="ECO:0000256" key="1">
    <source>
        <dbReference type="ARBA" id="ARBA00005417"/>
    </source>
</evidence>
<evidence type="ECO:0000313" key="7">
    <source>
        <dbReference type="Proteomes" id="UP000233256"/>
    </source>
</evidence>